<accession>A0AAV4QY65</accession>
<gene>
    <name evidence="2" type="ORF">CEXT_627241</name>
</gene>
<evidence type="ECO:0000256" key="1">
    <source>
        <dbReference type="SAM" id="MobiDB-lite"/>
    </source>
</evidence>
<keyword evidence="3" id="KW-1185">Reference proteome</keyword>
<comment type="caution">
    <text evidence="2">The sequence shown here is derived from an EMBL/GenBank/DDBJ whole genome shotgun (WGS) entry which is preliminary data.</text>
</comment>
<proteinExistence type="predicted"/>
<feature type="compositionally biased region" description="Basic and acidic residues" evidence="1">
    <location>
        <begin position="77"/>
        <end position="86"/>
    </location>
</feature>
<organism evidence="2 3">
    <name type="scientific">Caerostris extrusa</name>
    <name type="common">Bark spider</name>
    <name type="synonym">Caerostris bankana</name>
    <dbReference type="NCBI Taxonomy" id="172846"/>
    <lineage>
        <taxon>Eukaryota</taxon>
        <taxon>Metazoa</taxon>
        <taxon>Ecdysozoa</taxon>
        <taxon>Arthropoda</taxon>
        <taxon>Chelicerata</taxon>
        <taxon>Arachnida</taxon>
        <taxon>Araneae</taxon>
        <taxon>Araneomorphae</taxon>
        <taxon>Entelegynae</taxon>
        <taxon>Araneoidea</taxon>
        <taxon>Araneidae</taxon>
        <taxon>Caerostris</taxon>
    </lineage>
</organism>
<feature type="region of interest" description="Disordered" evidence="1">
    <location>
        <begin position="37"/>
        <end position="89"/>
    </location>
</feature>
<sequence>MVNPKCQPQLTTFQGPTNGTLSHLRSCTIPDLFRSPLSPVLPTPPQGPQLKIKDQRKSPLGRVGSPSAYANGTSLQAREEKDERVEGIPLSSYCPERSLTSQQNSKNDLFLLCLLMTAAPRVRGCLAVMGIPKQTYQLLRSCCQHLTQEGLRSHRNGCSDPGP</sequence>
<protein>
    <submittedName>
        <fullName evidence="2">Uncharacterized protein</fullName>
    </submittedName>
</protein>
<evidence type="ECO:0000313" key="3">
    <source>
        <dbReference type="Proteomes" id="UP001054945"/>
    </source>
</evidence>
<evidence type="ECO:0000313" key="2">
    <source>
        <dbReference type="EMBL" id="GIY14593.1"/>
    </source>
</evidence>
<name>A0AAV4QY65_CAEEX</name>
<dbReference type="AlphaFoldDB" id="A0AAV4QY65"/>
<dbReference type="Proteomes" id="UP001054945">
    <property type="component" value="Unassembled WGS sequence"/>
</dbReference>
<reference evidence="2 3" key="1">
    <citation type="submission" date="2021-06" db="EMBL/GenBank/DDBJ databases">
        <title>Caerostris extrusa draft genome.</title>
        <authorList>
            <person name="Kono N."/>
            <person name="Arakawa K."/>
        </authorList>
    </citation>
    <scope>NUCLEOTIDE SEQUENCE [LARGE SCALE GENOMIC DNA]</scope>
</reference>
<dbReference type="EMBL" id="BPLR01007112">
    <property type="protein sequence ID" value="GIY14593.1"/>
    <property type="molecule type" value="Genomic_DNA"/>
</dbReference>